<dbReference type="RefSeq" id="WP_016099491.1">
    <property type="nucleotide sequence ID" value="NZ_KB976547.1"/>
</dbReference>
<protein>
    <submittedName>
        <fullName evidence="1">Uncharacterized protein</fullName>
    </submittedName>
</protein>
<reference evidence="1 2" key="1">
    <citation type="submission" date="2012-12" db="EMBL/GenBank/DDBJ databases">
        <title>The Genome Sequence of Bacillus cereus HuB4-4.</title>
        <authorList>
            <consortium name="The Broad Institute Genome Sequencing Platform"/>
            <consortium name="The Broad Institute Genome Sequencing Center for Infectious Disease"/>
            <person name="Feldgarden M."/>
            <person name="Van der Auwera G.A."/>
            <person name="Mahillon J."/>
            <person name="Duprez V."/>
            <person name="Timmery S."/>
            <person name="Mattelet C."/>
            <person name="Dierick K."/>
            <person name="Sun M."/>
            <person name="Yu Z."/>
            <person name="Zhu L."/>
            <person name="Hu X."/>
            <person name="Shank E.B."/>
            <person name="Swiecicka I."/>
            <person name="Hansen B.M."/>
            <person name="Andrup L."/>
            <person name="Walker B."/>
            <person name="Young S.K."/>
            <person name="Zeng Q."/>
            <person name="Gargeya S."/>
            <person name="Fitzgerald M."/>
            <person name="Haas B."/>
            <person name="Abouelleil A."/>
            <person name="Alvarado L."/>
            <person name="Arachchi H.M."/>
            <person name="Berlin A.M."/>
            <person name="Chapman S.B."/>
            <person name="Dewar J."/>
            <person name="Goldberg J."/>
            <person name="Griggs A."/>
            <person name="Gujja S."/>
            <person name="Hansen M."/>
            <person name="Howarth C."/>
            <person name="Imamovic A."/>
            <person name="Larimer J."/>
            <person name="McCowan C."/>
            <person name="Murphy C."/>
            <person name="Neiman D."/>
            <person name="Pearson M."/>
            <person name="Priest M."/>
            <person name="Roberts A."/>
            <person name="Saif S."/>
            <person name="Shea T."/>
            <person name="Sisk P."/>
            <person name="Sykes S."/>
            <person name="Wortman J."/>
            <person name="Nusbaum C."/>
            <person name="Birren B."/>
        </authorList>
    </citation>
    <scope>NUCLEOTIDE SEQUENCE [LARGE SCALE GENOMIC DNA]</scope>
    <source>
        <strain evidence="1 2">HuB4-4</strain>
    </source>
</reference>
<accession>A0A9W5QNB4</accession>
<proteinExistence type="predicted"/>
<organism evidence="1 2">
    <name type="scientific">Bacillus cereus HuB4-4</name>
    <dbReference type="NCBI Taxonomy" id="1053211"/>
    <lineage>
        <taxon>Bacteria</taxon>
        <taxon>Bacillati</taxon>
        <taxon>Bacillota</taxon>
        <taxon>Bacilli</taxon>
        <taxon>Bacillales</taxon>
        <taxon>Bacillaceae</taxon>
        <taxon>Bacillus</taxon>
        <taxon>Bacillus cereus group</taxon>
    </lineage>
</organism>
<dbReference type="AlphaFoldDB" id="A0A9W5QNB4"/>
<evidence type="ECO:0000313" key="1">
    <source>
        <dbReference type="EMBL" id="EOP79226.1"/>
    </source>
</evidence>
<evidence type="ECO:0000313" key="2">
    <source>
        <dbReference type="Proteomes" id="UP000014009"/>
    </source>
</evidence>
<name>A0A9W5QNB4_BACCE</name>
<gene>
    <name evidence="1" type="ORF">IGM_06436</name>
</gene>
<comment type="caution">
    <text evidence="1">The sequence shown here is derived from an EMBL/GenBank/DDBJ whole genome shotgun (WGS) entry which is preliminary data.</text>
</comment>
<dbReference type="EMBL" id="AHEF01000103">
    <property type="protein sequence ID" value="EOP79226.1"/>
    <property type="molecule type" value="Genomic_DNA"/>
</dbReference>
<dbReference type="Proteomes" id="UP000014009">
    <property type="component" value="Unassembled WGS sequence"/>
</dbReference>
<sequence length="73" mass="8667">MDTTYWVEFVKSDDTSDTIIREGRYELRHLTVILNCKRIQLFGIEGEYELKYAIYLEAQGSSPSENRIRIYVE</sequence>